<name>A0A9J6GV59_HAELO</name>
<evidence type="ECO:0000313" key="3">
    <source>
        <dbReference type="Proteomes" id="UP000821853"/>
    </source>
</evidence>
<dbReference type="OrthoDB" id="10647102at2759"/>
<feature type="region of interest" description="Disordered" evidence="1">
    <location>
        <begin position="65"/>
        <end position="99"/>
    </location>
</feature>
<sequence length="133" mass="14374">MVSGSCAFSPLSNVAIIDGAVAKPCTTIVHIAAQKIRNLFDEMPTLVGSDYGDLSDCDDKHLPRAGTQAMTDVTVPDESSESSGDEAEEGCNSRCGTRSVDKGHWRKRLLDCSLPLGNDYNARYSRDSTELFL</sequence>
<evidence type="ECO:0000313" key="2">
    <source>
        <dbReference type="EMBL" id="KAH9379091.1"/>
    </source>
</evidence>
<proteinExistence type="predicted"/>
<protein>
    <submittedName>
        <fullName evidence="2">Uncharacterized protein</fullName>
    </submittedName>
</protein>
<comment type="caution">
    <text evidence="2">The sequence shown here is derived from an EMBL/GenBank/DDBJ whole genome shotgun (WGS) entry which is preliminary data.</text>
</comment>
<accession>A0A9J6GV59</accession>
<evidence type="ECO:0000256" key="1">
    <source>
        <dbReference type="SAM" id="MobiDB-lite"/>
    </source>
</evidence>
<dbReference type="AlphaFoldDB" id="A0A9J6GV59"/>
<feature type="compositionally biased region" description="Acidic residues" evidence="1">
    <location>
        <begin position="78"/>
        <end position="89"/>
    </location>
</feature>
<organism evidence="2 3">
    <name type="scientific">Haemaphysalis longicornis</name>
    <name type="common">Bush tick</name>
    <dbReference type="NCBI Taxonomy" id="44386"/>
    <lineage>
        <taxon>Eukaryota</taxon>
        <taxon>Metazoa</taxon>
        <taxon>Ecdysozoa</taxon>
        <taxon>Arthropoda</taxon>
        <taxon>Chelicerata</taxon>
        <taxon>Arachnida</taxon>
        <taxon>Acari</taxon>
        <taxon>Parasitiformes</taxon>
        <taxon>Ixodida</taxon>
        <taxon>Ixodoidea</taxon>
        <taxon>Ixodidae</taxon>
        <taxon>Haemaphysalinae</taxon>
        <taxon>Haemaphysalis</taxon>
    </lineage>
</organism>
<dbReference type="VEuPathDB" id="VectorBase:HLOH_052429"/>
<keyword evidence="3" id="KW-1185">Reference proteome</keyword>
<dbReference type="Proteomes" id="UP000821853">
    <property type="component" value="Unassembled WGS sequence"/>
</dbReference>
<gene>
    <name evidence="2" type="ORF">HPB48_014425</name>
</gene>
<dbReference type="EMBL" id="JABSTR010000009">
    <property type="protein sequence ID" value="KAH9379091.1"/>
    <property type="molecule type" value="Genomic_DNA"/>
</dbReference>
<reference evidence="2 3" key="1">
    <citation type="journal article" date="2020" name="Cell">
        <title>Large-Scale Comparative Analyses of Tick Genomes Elucidate Their Genetic Diversity and Vector Capacities.</title>
        <authorList>
            <consortium name="Tick Genome and Microbiome Consortium (TIGMIC)"/>
            <person name="Jia N."/>
            <person name="Wang J."/>
            <person name="Shi W."/>
            <person name="Du L."/>
            <person name="Sun Y."/>
            <person name="Zhan W."/>
            <person name="Jiang J.F."/>
            <person name="Wang Q."/>
            <person name="Zhang B."/>
            <person name="Ji P."/>
            <person name="Bell-Sakyi L."/>
            <person name="Cui X.M."/>
            <person name="Yuan T.T."/>
            <person name="Jiang B.G."/>
            <person name="Yang W.F."/>
            <person name="Lam T.T."/>
            <person name="Chang Q.C."/>
            <person name="Ding S.J."/>
            <person name="Wang X.J."/>
            <person name="Zhu J.G."/>
            <person name="Ruan X.D."/>
            <person name="Zhao L."/>
            <person name="Wei J.T."/>
            <person name="Ye R.Z."/>
            <person name="Que T.C."/>
            <person name="Du C.H."/>
            <person name="Zhou Y.H."/>
            <person name="Cheng J.X."/>
            <person name="Dai P.F."/>
            <person name="Guo W.B."/>
            <person name="Han X.H."/>
            <person name="Huang E.J."/>
            <person name="Li L.F."/>
            <person name="Wei W."/>
            <person name="Gao Y.C."/>
            <person name="Liu J.Z."/>
            <person name="Shao H.Z."/>
            <person name="Wang X."/>
            <person name="Wang C.C."/>
            <person name="Yang T.C."/>
            <person name="Huo Q.B."/>
            <person name="Li W."/>
            <person name="Chen H.Y."/>
            <person name="Chen S.E."/>
            <person name="Zhou L.G."/>
            <person name="Ni X.B."/>
            <person name="Tian J.H."/>
            <person name="Sheng Y."/>
            <person name="Liu T."/>
            <person name="Pan Y.S."/>
            <person name="Xia L.Y."/>
            <person name="Li J."/>
            <person name="Zhao F."/>
            <person name="Cao W.C."/>
        </authorList>
    </citation>
    <scope>NUCLEOTIDE SEQUENCE [LARGE SCALE GENOMIC DNA]</scope>
    <source>
        <strain evidence="2">HaeL-2018</strain>
    </source>
</reference>